<dbReference type="Pfam" id="PF07690">
    <property type="entry name" value="MFS_1"/>
    <property type="match status" value="1"/>
</dbReference>
<name>A0A915JVN8_ROMCU</name>
<feature type="transmembrane region" description="Helical" evidence="10">
    <location>
        <begin position="78"/>
        <end position="96"/>
    </location>
</feature>
<feature type="transmembrane region" description="Helical" evidence="10">
    <location>
        <begin position="108"/>
        <end position="133"/>
    </location>
</feature>
<evidence type="ECO:0000313" key="12">
    <source>
        <dbReference type="Proteomes" id="UP000887565"/>
    </source>
</evidence>
<evidence type="ECO:0000259" key="11">
    <source>
        <dbReference type="PROSITE" id="PS50850"/>
    </source>
</evidence>
<keyword evidence="8" id="KW-0325">Glycoprotein</keyword>
<evidence type="ECO:0000256" key="3">
    <source>
        <dbReference type="ARBA" id="ARBA00022448"/>
    </source>
</evidence>
<dbReference type="GO" id="GO:0030121">
    <property type="term" value="C:AP-1 adaptor complex"/>
    <property type="evidence" value="ECO:0007669"/>
    <property type="project" value="TreeGrafter"/>
</dbReference>
<reference evidence="13" key="1">
    <citation type="submission" date="2022-11" db="UniProtKB">
        <authorList>
            <consortium name="WormBaseParasite"/>
        </authorList>
    </citation>
    <scope>IDENTIFICATION</scope>
</reference>
<feature type="transmembrane region" description="Helical" evidence="10">
    <location>
        <begin position="283"/>
        <end position="303"/>
    </location>
</feature>
<feature type="transmembrane region" description="Helical" evidence="10">
    <location>
        <begin position="340"/>
        <end position="366"/>
    </location>
</feature>
<organism evidence="12 13">
    <name type="scientific">Romanomermis culicivorax</name>
    <name type="common">Nematode worm</name>
    <dbReference type="NCBI Taxonomy" id="13658"/>
    <lineage>
        <taxon>Eukaryota</taxon>
        <taxon>Metazoa</taxon>
        <taxon>Ecdysozoa</taxon>
        <taxon>Nematoda</taxon>
        <taxon>Enoplea</taxon>
        <taxon>Dorylaimia</taxon>
        <taxon>Mermithida</taxon>
        <taxon>Mermithoidea</taxon>
        <taxon>Mermithidae</taxon>
        <taxon>Romanomermis</taxon>
    </lineage>
</organism>
<dbReference type="OMA" id="TRTPEVW"/>
<dbReference type="SUPFAM" id="SSF103473">
    <property type="entry name" value="MFS general substrate transporter"/>
    <property type="match status" value="1"/>
</dbReference>
<evidence type="ECO:0000256" key="8">
    <source>
        <dbReference type="ARBA" id="ARBA00023180"/>
    </source>
</evidence>
<protein>
    <submittedName>
        <fullName evidence="13">Major facilitator superfamily (MFS) profile domain-containing protein</fullName>
    </submittedName>
</protein>
<dbReference type="AlphaFoldDB" id="A0A915JVN8"/>
<feature type="transmembrane region" description="Helical" evidence="10">
    <location>
        <begin position="241"/>
        <end position="263"/>
    </location>
</feature>
<evidence type="ECO:0000256" key="4">
    <source>
        <dbReference type="ARBA" id="ARBA00022692"/>
    </source>
</evidence>
<dbReference type="InterPro" id="IPR020846">
    <property type="entry name" value="MFS_dom"/>
</dbReference>
<feature type="transmembrane region" description="Helical" evidence="10">
    <location>
        <begin position="315"/>
        <end position="334"/>
    </location>
</feature>
<dbReference type="InterPro" id="IPR011701">
    <property type="entry name" value="MFS"/>
</dbReference>
<dbReference type="PANTHER" id="PTHR23506">
    <property type="entry name" value="GH10249P"/>
    <property type="match status" value="1"/>
</dbReference>
<feature type="transmembrane region" description="Helical" evidence="10">
    <location>
        <begin position="15"/>
        <end position="38"/>
    </location>
</feature>
<evidence type="ECO:0000256" key="1">
    <source>
        <dbReference type="ARBA" id="ARBA00004141"/>
    </source>
</evidence>
<dbReference type="GO" id="GO:0030122">
    <property type="term" value="C:AP-2 adaptor complex"/>
    <property type="evidence" value="ECO:0007669"/>
    <property type="project" value="TreeGrafter"/>
</dbReference>
<dbReference type="GO" id="GO:0005277">
    <property type="term" value="F:acetylcholine transmembrane transporter activity"/>
    <property type="evidence" value="ECO:0007669"/>
    <property type="project" value="TreeGrafter"/>
</dbReference>
<feature type="transmembrane region" description="Helical" evidence="10">
    <location>
        <begin position="199"/>
        <end position="220"/>
    </location>
</feature>
<evidence type="ECO:0000256" key="7">
    <source>
        <dbReference type="ARBA" id="ARBA00023136"/>
    </source>
</evidence>
<accession>A0A915JVN8</accession>
<dbReference type="GO" id="GO:0007268">
    <property type="term" value="P:chemical synaptic transmission"/>
    <property type="evidence" value="ECO:0007669"/>
    <property type="project" value="TreeGrafter"/>
</dbReference>
<evidence type="ECO:0000256" key="2">
    <source>
        <dbReference type="ARBA" id="ARBA00006829"/>
    </source>
</evidence>
<comment type="similarity">
    <text evidence="2">Belongs to the major facilitator superfamily. Vesicular transporter family.</text>
</comment>
<feature type="transmembrane region" description="Helical" evidence="10">
    <location>
        <begin position="403"/>
        <end position="426"/>
    </location>
</feature>
<evidence type="ECO:0000256" key="6">
    <source>
        <dbReference type="ARBA" id="ARBA00022989"/>
    </source>
</evidence>
<dbReference type="PROSITE" id="PS50850">
    <property type="entry name" value="MFS"/>
    <property type="match status" value="1"/>
</dbReference>
<dbReference type="PANTHER" id="PTHR23506:SF13">
    <property type="entry name" value="VESICULAR ACETYLCHOLINE TRANSPORTER"/>
    <property type="match status" value="1"/>
</dbReference>
<keyword evidence="5" id="KW-0532">Neurotransmitter transport</keyword>
<feature type="compositionally biased region" description="Basic and acidic residues" evidence="9">
    <location>
        <begin position="568"/>
        <end position="587"/>
    </location>
</feature>
<dbReference type="Gene3D" id="1.20.1250.20">
    <property type="entry name" value="MFS general substrate transporter like domains"/>
    <property type="match status" value="1"/>
</dbReference>
<feature type="compositionally biased region" description="Basic and acidic residues" evidence="9">
    <location>
        <begin position="547"/>
        <end position="557"/>
    </location>
</feature>
<keyword evidence="3" id="KW-0813">Transport</keyword>
<feature type="region of interest" description="Disordered" evidence="9">
    <location>
        <begin position="510"/>
        <end position="587"/>
    </location>
</feature>
<dbReference type="InterPro" id="IPR036259">
    <property type="entry name" value="MFS_trans_sf"/>
</dbReference>
<evidence type="ECO:0000313" key="13">
    <source>
        <dbReference type="WBParaSite" id="nRc.2.0.1.t30376-RA"/>
    </source>
</evidence>
<keyword evidence="12" id="KW-1185">Reference proteome</keyword>
<keyword evidence="7 10" id="KW-0472">Membrane</keyword>
<keyword evidence="6 10" id="KW-1133">Transmembrane helix</keyword>
<comment type="subcellular location">
    <subcellularLocation>
        <location evidence="1">Membrane</location>
        <topology evidence="1">Multi-pass membrane protein</topology>
    </subcellularLocation>
</comment>
<evidence type="ECO:0000256" key="5">
    <source>
        <dbReference type="ARBA" id="ARBA00022775"/>
    </source>
</evidence>
<dbReference type="InterPro" id="IPR050930">
    <property type="entry name" value="MFS_Vesicular_Transporter"/>
</dbReference>
<keyword evidence="4 10" id="KW-0812">Transmembrane</keyword>
<feature type="transmembrane region" description="Helical" evidence="10">
    <location>
        <begin position="373"/>
        <end position="391"/>
    </location>
</feature>
<evidence type="ECO:0000256" key="10">
    <source>
        <dbReference type="SAM" id="Phobius"/>
    </source>
</evidence>
<sequence length="587" mass="64886">MIKERINEDKIQKRLVLVIVATALLLDNMLYMVIVPIMPTYLRRKGVYEMYKDLEEKEFPNKTVVNVWVTKYRNEDQMLGYLFAIKAIVQLFVNPFSGTIIDRVGYEIPLIIGLIVLFSSTAIFALGTTYGVLFFARSLQGLGSAFADTSGLAMIADRFTQEHERSKAMGIALAFISFGCLVAPPFGGVLYKHSGFNHSVPFLLLSLVCLVDAFLVFTVIKPKARRTESGERIQGTPMWKLFLDPYVAICSGALVMANVSLAFLEPTIGVWMKKKMPDVTEDLQGLIWLPAFFPHVAGVYLTVVMMKKYPQYPWLFAAAGLIMEGLSCFIIPFSSSYTFLIIPLSFICFGIALVDTALLPLLGYLVDTRHVSVYGSVYAIADISYSMAYAFGPMVAGNIEAAWGFFALNFAICLSNVLYAPALSLLKSVYAYKPFDSSEMQDFDGSGGGDSSMEYGGSKKGYGAVDGQDSRNWDVGDSFQKTSLDYQYANPSQNVGSVANGGGYESVGGYSYGYDQDGPQPEYPSSVRTSGPGATAIMRPQIGSERVTFEKTLFEKHHASKKKGPPIKYRDYRETDHMLGDDHQEDS</sequence>
<dbReference type="Proteomes" id="UP000887565">
    <property type="component" value="Unplaced"/>
</dbReference>
<feature type="transmembrane region" description="Helical" evidence="10">
    <location>
        <begin position="168"/>
        <end position="187"/>
    </location>
</feature>
<evidence type="ECO:0000256" key="9">
    <source>
        <dbReference type="SAM" id="MobiDB-lite"/>
    </source>
</evidence>
<proteinExistence type="inferred from homology"/>
<dbReference type="GO" id="GO:0043195">
    <property type="term" value="C:terminal bouton"/>
    <property type="evidence" value="ECO:0007669"/>
    <property type="project" value="TreeGrafter"/>
</dbReference>
<feature type="domain" description="Major facilitator superfamily (MFS) profile" evidence="11">
    <location>
        <begin position="16"/>
        <end position="428"/>
    </location>
</feature>
<dbReference type="WBParaSite" id="nRc.2.0.1.t30376-RA">
    <property type="protein sequence ID" value="nRc.2.0.1.t30376-RA"/>
    <property type="gene ID" value="nRc.2.0.1.g30376"/>
</dbReference>